<feature type="transmembrane region" description="Helical" evidence="1">
    <location>
        <begin position="159"/>
        <end position="174"/>
    </location>
</feature>
<gene>
    <name evidence="2" type="ORF">CPELLU_LOCUS7063</name>
</gene>
<comment type="caution">
    <text evidence="2">The sequence shown here is derived from an EMBL/GenBank/DDBJ whole genome shotgun (WGS) entry which is preliminary data.</text>
</comment>
<feature type="transmembrane region" description="Helical" evidence="1">
    <location>
        <begin position="72"/>
        <end position="97"/>
    </location>
</feature>
<keyword evidence="1" id="KW-0812">Transmembrane</keyword>
<accession>A0A9N9GEU8</accession>
<keyword evidence="1" id="KW-0472">Membrane</keyword>
<dbReference type="EMBL" id="CAJVQA010004615">
    <property type="protein sequence ID" value="CAG8602555.1"/>
    <property type="molecule type" value="Genomic_DNA"/>
</dbReference>
<dbReference type="AlphaFoldDB" id="A0A9N9GEU8"/>
<evidence type="ECO:0000313" key="3">
    <source>
        <dbReference type="Proteomes" id="UP000789759"/>
    </source>
</evidence>
<feature type="transmembrane region" description="Helical" evidence="1">
    <location>
        <begin position="180"/>
        <end position="197"/>
    </location>
</feature>
<feature type="transmembrane region" description="Helical" evidence="1">
    <location>
        <begin position="131"/>
        <end position="152"/>
    </location>
</feature>
<organism evidence="2 3">
    <name type="scientific">Cetraspora pellucida</name>
    <dbReference type="NCBI Taxonomy" id="1433469"/>
    <lineage>
        <taxon>Eukaryota</taxon>
        <taxon>Fungi</taxon>
        <taxon>Fungi incertae sedis</taxon>
        <taxon>Mucoromycota</taxon>
        <taxon>Glomeromycotina</taxon>
        <taxon>Glomeromycetes</taxon>
        <taxon>Diversisporales</taxon>
        <taxon>Gigasporaceae</taxon>
        <taxon>Cetraspora</taxon>
    </lineage>
</organism>
<dbReference type="OrthoDB" id="5586934at2759"/>
<proteinExistence type="predicted"/>
<reference evidence="2" key="1">
    <citation type="submission" date="2021-06" db="EMBL/GenBank/DDBJ databases">
        <authorList>
            <person name="Kallberg Y."/>
            <person name="Tangrot J."/>
            <person name="Rosling A."/>
        </authorList>
    </citation>
    <scope>NUCLEOTIDE SEQUENCE</scope>
    <source>
        <strain evidence="2">FL966</strain>
    </source>
</reference>
<feature type="non-terminal residue" evidence="2">
    <location>
        <position position="216"/>
    </location>
</feature>
<sequence>RIGVVIVQVDAVTVLKRPGRFCNGFENGGGCCNSFEKGGWISWIYWHLRRFPIKRIYDAQNRFHYKHIFENIFIHVPFSLYHAWILVIAVLTTYATFTPDRPVAYDAAAIEAVSNDTAIAEAAVIYESPGVIVQILVVLGLLFMECTAVAYIEKFRGDITGAAVIAWTLYGVWSEQQDVVIRWTAFVLALITTFHILKPIILKYILKKQVETAPIV</sequence>
<dbReference type="Proteomes" id="UP000789759">
    <property type="component" value="Unassembled WGS sequence"/>
</dbReference>
<keyword evidence="3" id="KW-1185">Reference proteome</keyword>
<keyword evidence="1" id="KW-1133">Transmembrane helix</keyword>
<protein>
    <submittedName>
        <fullName evidence="2">8410_t:CDS:1</fullName>
    </submittedName>
</protein>
<evidence type="ECO:0000256" key="1">
    <source>
        <dbReference type="SAM" id="Phobius"/>
    </source>
</evidence>
<name>A0A9N9GEU8_9GLOM</name>
<evidence type="ECO:0000313" key="2">
    <source>
        <dbReference type="EMBL" id="CAG8602555.1"/>
    </source>
</evidence>